<evidence type="ECO:0000313" key="2">
    <source>
        <dbReference type="Proteomes" id="UP000834106"/>
    </source>
</evidence>
<dbReference type="AlphaFoldDB" id="A0AAD1ZKZ9"/>
<dbReference type="SUPFAM" id="SSF54518">
    <property type="entry name" value="Tubby C-terminal domain-like"/>
    <property type="match status" value="1"/>
</dbReference>
<evidence type="ECO:0000313" key="1">
    <source>
        <dbReference type="EMBL" id="CAI9771707.1"/>
    </source>
</evidence>
<keyword evidence="2" id="KW-1185">Reference proteome</keyword>
<sequence>MYNTSCEEYQIEGSFVNRSCNMFGAKKEAVAGIRSKVDSSANVVAGIDFFFFFNQAWMAFAMGLVLEQFHGDNYADDDGSSVDVDPTNQYSIVLLRFVYIS</sequence>
<organism evidence="1 2">
    <name type="scientific">Fraxinus pennsylvanica</name>
    <dbReference type="NCBI Taxonomy" id="56036"/>
    <lineage>
        <taxon>Eukaryota</taxon>
        <taxon>Viridiplantae</taxon>
        <taxon>Streptophyta</taxon>
        <taxon>Embryophyta</taxon>
        <taxon>Tracheophyta</taxon>
        <taxon>Spermatophyta</taxon>
        <taxon>Magnoliopsida</taxon>
        <taxon>eudicotyledons</taxon>
        <taxon>Gunneridae</taxon>
        <taxon>Pentapetalae</taxon>
        <taxon>asterids</taxon>
        <taxon>lamiids</taxon>
        <taxon>Lamiales</taxon>
        <taxon>Oleaceae</taxon>
        <taxon>Oleeae</taxon>
        <taxon>Fraxinus</taxon>
    </lineage>
</organism>
<dbReference type="EMBL" id="OU503046">
    <property type="protein sequence ID" value="CAI9771707.1"/>
    <property type="molecule type" value="Genomic_DNA"/>
</dbReference>
<dbReference type="Proteomes" id="UP000834106">
    <property type="component" value="Chromosome 11"/>
</dbReference>
<dbReference type="InterPro" id="IPR025659">
    <property type="entry name" value="Tubby-like_C"/>
</dbReference>
<reference evidence="1" key="1">
    <citation type="submission" date="2023-05" db="EMBL/GenBank/DDBJ databases">
        <authorList>
            <person name="Huff M."/>
        </authorList>
    </citation>
    <scope>NUCLEOTIDE SEQUENCE</scope>
</reference>
<gene>
    <name evidence="1" type="ORF">FPE_LOCUS19137</name>
</gene>
<name>A0AAD1ZKZ9_9LAMI</name>
<accession>A0AAD1ZKZ9</accession>
<protein>
    <submittedName>
        <fullName evidence="1">Uncharacterized protein</fullName>
    </submittedName>
</protein>
<proteinExistence type="predicted"/>